<proteinExistence type="predicted"/>
<evidence type="ECO:0000313" key="1">
    <source>
        <dbReference type="EMBL" id="CYW45699.1"/>
    </source>
</evidence>
<dbReference type="GO" id="GO:0004386">
    <property type="term" value="F:helicase activity"/>
    <property type="evidence" value="ECO:0007669"/>
    <property type="project" value="UniProtKB-KW"/>
</dbReference>
<sequence>MAKKKNRKKEMRHAKHNGDNIIQFSDFQSPNSLNQLSQTDMRKAFELTRGFFVTDDEFYIDELRELLYSAGSKDAETEWFDEIMEISQKKHRIRELKKLLATYPNYLEAKFQLLLETGDGVIDRAYLEKMLVIQDELVEQWAELDYSDWFSIEARSVLQMLAFLTEVYLLNGFSNLALKLVELLRSKIEEGFPPGYFHTMLATYLHLYQFDEMESLYQWSLEKNWEDDGVLVYQIIAQLLQGKFTKAEELFKRLADLNSKAVEAFQSDSWLDFVTVSTQLSYYKPYTVHSIYIALNVAIIFLETKPYLVEGMVALAESYANTLPNSPKKFRKFLEEPFLEGIGHSRAINLFYGGIHSKADFKKKTEQEILSIKGIGPGTIKKLKENGVVFKKEK</sequence>
<dbReference type="InterPro" id="IPR011990">
    <property type="entry name" value="TPR-like_helical_dom_sf"/>
</dbReference>
<name>A0A116P9L5_STRSU</name>
<keyword evidence="1" id="KW-0347">Helicase</keyword>
<gene>
    <name evidence="1" type="ORF">ERS132539_01664</name>
</gene>
<dbReference type="Gene3D" id="1.25.40.10">
    <property type="entry name" value="Tetratricopeptide repeat domain"/>
    <property type="match status" value="1"/>
</dbReference>
<accession>A0A116P9L5</accession>
<dbReference type="RefSeq" id="WP_044767450.1">
    <property type="nucleotide sequence ID" value="NZ_CEIH01000124.1"/>
</dbReference>
<dbReference type="AlphaFoldDB" id="A0A116P9L5"/>
<keyword evidence="1" id="KW-0547">Nucleotide-binding</keyword>
<dbReference type="Gene3D" id="1.10.150.20">
    <property type="entry name" value="5' to 3' exonuclease, C-terminal subdomain"/>
    <property type="match status" value="1"/>
</dbReference>
<evidence type="ECO:0000313" key="2">
    <source>
        <dbReference type="Proteomes" id="UP000069526"/>
    </source>
</evidence>
<dbReference type="Proteomes" id="UP000069526">
    <property type="component" value="Unassembled WGS sequence"/>
</dbReference>
<reference evidence="1 2" key="1">
    <citation type="submission" date="2016-02" db="EMBL/GenBank/DDBJ databases">
        <authorList>
            <consortium name="Pathogen Informatics"/>
        </authorList>
    </citation>
    <scope>NUCLEOTIDE SEQUENCE [LARGE SCALE GENOMIC DNA]</scope>
    <source>
        <strain evidence="1 2">SS1013</strain>
    </source>
</reference>
<keyword evidence="1" id="KW-0067">ATP-binding</keyword>
<organism evidence="1 2">
    <name type="scientific">Streptococcus suis</name>
    <dbReference type="NCBI Taxonomy" id="1307"/>
    <lineage>
        <taxon>Bacteria</taxon>
        <taxon>Bacillati</taxon>
        <taxon>Bacillota</taxon>
        <taxon>Bacilli</taxon>
        <taxon>Lactobacillales</taxon>
        <taxon>Streptococcaceae</taxon>
        <taxon>Streptococcus</taxon>
    </lineage>
</organism>
<dbReference type="EMBL" id="FIJK01000044">
    <property type="protein sequence ID" value="CYW45699.1"/>
    <property type="molecule type" value="Genomic_DNA"/>
</dbReference>
<protein>
    <submittedName>
        <fullName evidence="1">Helicase</fullName>
    </submittedName>
</protein>
<keyword evidence="1" id="KW-0378">Hydrolase</keyword>